<dbReference type="Pfam" id="PF14413">
    <property type="entry name" value="Thg1C"/>
    <property type="match status" value="1"/>
</dbReference>
<evidence type="ECO:0000313" key="25">
    <source>
        <dbReference type="EMBL" id="PVH21206.1"/>
    </source>
</evidence>
<dbReference type="InterPro" id="IPR006553">
    <property type="entry name" value="Leu-rich_rpt_Cys-con_subtyp"/>
</dbReference>
<feature type="transmembrane region" description="Helical" evidence="23">
    <location>
        <begin position="531"/>
        <end position="553"/>
    </location>
</feature>
<dbReference type="GO" id="GO:0140359">
    <property type="term" value="F:ABC-type transporter activity"/>
    <property type="evidence" value="ECO:0007669"/>
    <property type="project" value="InterPro"/>
</dbReference>
<dbReference type="FunFam" id="3.40.50.300:FF:000054">
    <property type="entry name" value="ABC multidrug transporter atrF"/>
    <property type="match status" value="1"/>
</dbReference>
<dbReference type="InterPro" id="IPR017871">
    <property type="entry name" value="ABC_transporter-like_CS"/>
</dbReference>
<feature type="transmembrane region" description="Helical" evidence="23">
    <location>
        <begin position="565"/>
        <end position="586"/>
    </location>
</feature>
<feature type="compositionally biased region" description="Polar residues" evidence="22">
    <location>
        <begin position="34"/>
        <end position="52"/>
    </location>
</feature>
<evidence type="ECO:0000256" key="10">
    <source>
        <dbReference type="ARBA" id="ARBA00022694"/>
    </source>
</evidence>
<evidence type="ECO:0000256" key="1">
    <source>
        <dbReference type="ARBA" id="ARBA00001946"/>
    </source>
</evidence>
<evidence type="ECO:0000259" key="24">
    <source>
        <dbReference type="PROSITE" id="PS50893"/>
    </source>
</evidence>
<feature type="domain" description="ABC transporter" evidence="24">
    <location>
        <begin position="874"/>
        <end position="1118"/>
    </location>
</feature>
<feature type="compositionally biased region" description="Acidic residues" evidence="22">
    <location>
        <begin position="1895"/>
        <end position="1909"/>
    </location>
</feature>
<dbReference type="OrthoDB" id="245989at2759"/>
<feature type="transmembrane region" description="Helical" evidence="23">
    <location>
        <begin position="607"/>
        <end position="631"/>
    </location>
</feature>
<evidence type="ECO:0000256" key="11">
    <source>
        <dbReference type="ARBA" id="ARBA00022695"/>
    </source>
</evidence>
<dbReference type="GO" id="GO:0008193">
    <property type="term" value="F:tRNA guanylyltransferase activity"/>
    <property type="evidence" value="ECO:0007669"/>
    <property type="project" value="UniProtKB-EC"/>
</dbReference>
<feature type="transmembrane region" description="Helical" evidence="23">
    <location>
        <begin position="672"/>
        <end position="694"/>
    </location>
</feature>
<feature type="transmembrane region" description="Helical" evidence="23">
    <location>
        <begin position="1243"/>
        <end position="1266"/>
    </location>
</feature>
<keyword evidence="9 23" id="KW-0812">Transmembrane</keyword>
<dbReference type="Pfam" id="PF14510">
    <property type="entry name" value="ABC_trans_N"/>
    <property type="match status" value="1"/>
</dbReference>
<dbReference type="NCBIfam" id="TIGR00956">
    <property type="entry name" value="3a01205"/>
    <property type="match status" value="1"/>
</dbReference>
<feature type="transmembrane region" description="Helical" evidence="23">
    <location>
        <begin position="1483"/>
        <end position="1504"/>
    </location>
</feature>
<proteinExistence type="inferred from homology"/>
<dbReference type="InterPro" id="IPR027417">
    <property type="entry name" value="P-loop_NTPase"/>
</dbReference>
<dbReference type="GO" id="GO:0005524">
    <property type="term" value="F:ATP binding"/>
    <property type="evidence" value="ECO:0007669"/>
    <property type="project" value="UniProtKB-KW"/>
</dbReference>
<protein>
    <recommendedName>
        <fullName evidence="6">tRNA(His) guanylyltransferase</fullName>
        <ecNumber evidence="5">2.7.7.79</ecNumber>
    </recommendedName>
    <alternativeName>
        <fullName evidence="20">tRNA-histidine guanylyltransferase</fullName>
    </alternativeName>
</protein>
<dbReference type="VEuPathDB" id="FungiDB:CXQ85_000173"/>
<comment type="function">
    <text evidence="2">Adds a GMP to the 5'-end of tRNA(His) after transcription and RNase P cleavage.</text>
</comment>
<evidence type="ECO:0000256" key="6">
    <source>
        <dbReference type="ARBA" id="ARBA00015443"/>
    </source>
</evidence>
<sequence>MSNFDEKASFHDAPPADSAIAPPPVREQLPSPDDASTTDSVNEYTGFGQNQEGEIRELARTLTNISQGSGGDLAKTTTSADLLKYLSHMSEVPGVEPFDADRINESLNPESENFNAKFWVKNMRKLFDNDPEYYKPSKLGLAYRNLRAYGVAADSDYQPTVTNGLWKMATDYYHGARKIDESRCFDILKTMDGYFHPGEVTVVLGRPGSGCSTLLKTIACNTYGFEIGSESKISYDGMAPEEIEKHHRGDVVYSAETDVHFPHLSVGDTLEFAAKLRTPQNRGEVSRLDHAKHMASVMMATYGLSHTRNTAVGSDFVRGVSGGERKRVSIAEVSLSGANIQCWDNATRGLDAATALEFIRALKTSAAILDATPLIAIYQCSQDAYDLFDNVIVLYEGYQIFFGKAADAKQFFLNMGYDCPQRQTTADYLTSLTNPEERIVRPGYENKVPRTAQEFSEYWRASPQYHALTGKIDRYFAETADGGQREVYREAHAARQSKHISPRSPYTVSFFMQTRYIIGRNFLRMKGDPSIVIFSVFGQGVMGLILSSVFYNLQPNTGSFYYRGAAMFFAVLFNAFASLLEIMSLFEARPIVEKHKKYALYRPSADALASIISELPVKLCMSIFFNFSYYFMVHFRRDPGRFFFYWMFCGLCTLCMSHMFRSLGAVSTSLAGAMTPATSVLLAMVIFTGFVIPIPNMLGWCRWIQYINPVSYVFESLMVNEFHNFEFDCASFVPSGGPYDSVDAINRVCATAGAQPGSSVVNGTDYLATSFEYFNSHKWRNMGIVIAYIVVFLFVYIALTEFNKGAMQKGEIILFLKGSLKKVKQQKDQQKAKSADIENNIPNEKISYSDAMEKDGSGDSSAYDDKIPTQKQIFHWKDLTYEVKIKSENRVILNHVDGWVKPGQITALMGASGAGKTTLLNCLSERVTTGTVSDGTRMVNGHGLDSSFQRSIGYVQQQDIHLATSTVREALTFSAYLRQPSHVSKEDKDAYVDYVIDLLEMAAYSDALVGVAGEGLNVEQRKRLTIGVELVAKPKLLLFLDEPTSGLDSQTAWSICKLMRKLADHGQAILCTIHQPSAILLQEFDRLLFLQKGGQTVFFGDLGENCQGLINYFEKYGAHPCPKEANPAEWMLEVVGAAPGSKAAQNYFDVWRNSDEYQAVQQELTYMETELSKLPRDDDPESKKKYASPVPYQYFIVTWRTFQQYWRTPGYIYSKFFLVITSALFNGFSFFKNDNSQQGLQNQMFSMFMSFIPLQTLIQQMLPYFVMQREIYEVREAPSRTFSWFAFIASQITAEVPFQAVLGTVAFFCWYYPTGMYANAEPTDTVNERGALMWLLVTSFYVYCSTLGQFVISFQELADNAANLANLMFIMCLNFCGVLAGPDALPGFWIFMYRCNPFTYMIQGMLSAGLANNDIRCADRELVRFAPPSGQTCGQYMQTFIENAGGYLVDESATQECGFCVMDSTNTFLNSVEAKYSERWRNFGIFISFIAINMIATIFFYWLARVPKSSNASTTSIVMANSRFEYVKQFERENFLLPQTHIVIRVDGKGFHKFSSHYEFDKPNDIRALNVMNRAAKTIMAYGDSDEYSFLLRRTCELFERREMKLVSTFASFMSVFYVMEWNKEFPEKPLVPERLPTFDARAVVYPNAQTVRDYFSWRQVDCHINNLYNTSFWSLIEKCGMTGQEAENFLSGTVSSDKNEILFSKCGINYNNEPEMFKKGTVIVREYKEAVPTEELSERQKQRISKARKKAQIEVLHVDIIKDKFWEELFQKTTRAHILVMPRKPRSSGVRGPNSALTEFLRVEGITDAFRQRQNRRDQEGESGTDDQTESPTSSPVSSSRRTSVTPQRSTRGATVDEEERQIREAGRQKRRASKRIRNGSARGDPDGGSGSSSDDDYMSDEDGEFDLEDDLEDDHKKYGEEDMCAECGNPFTLSVYSRFVDDLKGYLCEDCNEELKKREKNARRNELNARKKRKLLASALLDKKVIRIPKLQDVCIKVITQNINDVEALGDIGQANMNKISRILSKNRSLDDSTVSLFLNPGLKELEFWDCSNVGSHSFNQIAAFCSQLESLTLFMCGQFHNDNLIYFKDKLHNLTKLSLDGPFLISNPMWQDFFEQAECEINQFEIRNTHRFGSDAFLTLMERRGPHLNSLKLSRLDGLDSTAIYELIPHYIGASQLNELEISYPHKPDLITDELMIHILAITGETLTFLNVDGCSALTDEFFKEGVAKFCPRLEHLSMRHLDQLTDEGFVEGFNEFAIINSGGLVTVDLTKCKGLGDDAMYSLFNHSSSTLVDLSVNSLNLLSKDFLIQITTNDDSKTKRLIKQAIEDGANDNVDNEEEIQRYFNQISFPLLTRLDIGFVRSFDDEVANKFSDSFSKLTILEVFGNNKYSIYC</sequence>
<evidence type="ECO:0000256" key="22">
    <source>
        <dbReference type="SAM" id="MobiDB-lite"/>
    </source>
</evidence>
<keyword evidence="10" id="KW-0819">tRNA processing</keyword>
<dbReference type="GeneID" id="37005506"/>
<keyword evidence="12" id="KW-0479">Metal-binding</keyword>
<feature type="compositionally biased region" description="Low complexity" evidence="22">
    <location>
        <begin position="1832"/>
        <end position="1853"/>
    </location>
</feature>
<comment type="subcellular location">
    <subcellularLocation>
        <location evidence="3">Membrane</location>
        <topology evidence="3">Multi-pass membrane protein</topology>
    </subcellularLocation>
</comment>
<feature type="compositionally biased region" description="Basic and acidic residues" evidence="22">
    <location>
        <begin position="1"/>
        <end position="10"/>
    </location>
</feature>
<dbReference type="SMART" id="SM00367">
    <property type="entry name" value="LRR_CC"/>
    <property type="match status" value="4"/>
</dbReference>
<dbReference type="InterPro" id="IPR005285">
    <property type="entry name" value="Drug-R_PDR/CDR"/>
</dbReference>
<accession>A0A2V1AUK7</accession>
<feature type="compositionally biased region" description="Basic residues" evidence="22">
    <location>
        <begin position="1870"/>
        <end position="1879"/>
    </location>
</feature>
<evidence type="ECO:0000256" key="7">
    <source>
        <dbReference type="ARBA" id="ARBA00022448"/>
    </source>
</evidence>
<keyword evidence="13" id="KW-0677">Repeat</keyword>
<dbReference type="Pfam" id="PF00005">
    <property type="entry name" value="ABC_tran"/>
    <property type="match status" value="2"/>
</dbReference>
<dbReference type="GO" id="GO:0006400">
    <property type="term" value="P:tRNA modification"/>
    <property type="evidence" value="ECO:0007669"/>
    <property type="project" value="InterPro"/>
</dbReference>
<dbReference type="Gene3D" id="3.40.50.300">
    <property type="entry name" value="P-loop containing nucleotide triphosphate hydrolases"/>
    <property type="match status" value="2"/>
</dbReference>
<comment type="catalytic activity">
    <reaction evidence="21">
        <text>a 5'-end ribonucleotide-tRNA(His) + GTP + ATP + H2O = a 5'-end phospho-guanosine-ribonucleotide-tRNA(His) + AMP + 2 diphosphate + H(+)</text>
        <dbReference type="Rhea" id="RHEA:54564"/>
        <dbReference type="Rhea" id="RHEA-COMP:14193"/>
        <dbReference type="Rhea" id="RHEA-COMP:14917"/>
        <dbReference type="ChEBI" id="CHEBI:15377"/>
        <dbReference type="ChEBI" id="CHEBI:15378"/>
        <dbReference type="ChEBI" id="CHEBI:30616"/>
        <dbReference type="ChEBI" id="CHEBI:33019"/>
        <dbReference type="ChEBI" id="CHEBI:37565"/>
        <dbReference type="ChEBI" id="CHEBI:138282"/>
        <dbReference type="ChEBI" id="CHEBI:141847"/>
        <dbReference type="ChEBI" id="CHEBI:456215"/>
        <dbReference type="EC" id="2.7.7.79"/>
    </reaction>
</comment>
<dbReference type="FunFam" id="3.30.70.3000:FF:000001">
    <property type="entry name" value="tRNA(His) guanylyltransferase"/>
    <property type="match status" value="1"/>
</dbReference>
<dbReference type="EC" id="2.7.7.79" evidence="5"/>
<comment type="cofactor">
    <cofactor evidence="1">
        <name>Mg(2+)</name>
        <dbReference type="ChEBI" id="CHEBI:18420"/>
    </cofactor>
</comment>
<dbReference type="Pfam" id="PF01061">
    <property type="entry name" value="ABC2_membrane"/>
    <property type="match status" value="2"/>
</dbReference>
<dbReference type="SUPFAM" id="SSF52540">
    <property type="entry name" value="P-loop containing nucleoside triphosphate hydrolases"/>
    <property type="match status" value="2"/>
</dbReference>
<feature type="transmembrane region" description="Helical" evidence="23">
    <location>
        <begin position="779"/>
        <end position="799"/>
    </location>
</feature>
<dbReference type="Pfam" id="PF04446">
    <property type="entry name" value="Thg1"/>
    <property type="match status" value="1"/>
</dbReference>
<dbReference type="InterPro" id="IPR056451">
    <property type="entry name" value="Znf_Tbcl_Rhp7"/>
</dbReference>
<gene>
    <name evidence="25" type="ORF">CXQ85_000173</name>
</gene>
<dbReference type="GO" id="GO:1990961">
    <property type="term" value="P:xenobiotic detoxification by transmembrane export across the plasma membrane"/>
    <property type="evidence" value="ECO:0007669"/>
    <property type="project" value="InterPro"/>
</dbReference>
<evidence type="ECO:0000256" key="5">
    <source>
        <dbReference type="ARBA" id="ARBA00012511"/>
    </source>
</evidence>
<evidence type="ECO:0000256" key="9">
    <source>
        <dbReference type="ARBA" id="ARBA00022692"/>
    </source>
</evidence>
<dbReference type="GO" id="GO:0005525">
    <property type="term" value="F:GTP binding"/>
    <property type="evidence" value="ECO:0007669"/>
    <property type="project" value="UniProtKB-KW"/>
</dbReference>
<evidence type="ECO:0000256" key="18">
    <source>
        <dbReference type="ARBA" id="ARBA00023134"/>
    </source>
</evidence>
<evidence type="ECO:0000313" key="26">
    <source>
        <dbReference type="Proteomes" id="UP000244309"/>
    </source>
</evidence>
<evidence type="ECO:0000256" key="8">
    <source>
        <dbReference type="ARBA" id="ARBA00022679"/>
    </source>
</evidence>
<feature type="transmembrane region" description="Helical" evidence="23">
    <location>
        <begin position="1333"/>
        <end position="1352"/>
    </location>
</feature>
<evidence type="ECO:0000256" key="14">
    <source>
        <dbReference type="ARBA" id="ARBA00022741"/>
    </source>
</evidence>
<evidence type="ECO:0000256" key="15">
    <source>
        <dbReference type="ARBA" id="ARBA00022840"/>
    </source>
</evidence>
<dbReference type="CDD" id="cd03233">
    <property type="entry name" value="ABCG_PDR_domain1"/>
    <property type="match status" value="1"/>
</dbReference>
<organism evidence="25 26">
    <name type="scientific">Candidozyma haemuli</name>
    <dbReference type="NCBI Taxonomy" id="45357"/>
    <lineage>
        <taxon>Eukaryota</taxon>
        <taxon>Fungi</taxon>
        <taxon>Dikarya</taxon>
        <taxon>Ascomycota</taxon>
        <taxon>Saccharomycotina</taxon>
        <taxon>Pichiomycetes</taxon>
        <taxon>Metschnikowiaceae</taxon>
        <taxon>Candidozyma</taxon>
    </lineage>
</organism>
<feature type="region of interest" description="Disordered" evidence="22">
    <location>
        <begin position="1"/>
        <end position="52"/>
    </location>
</feature>
<evidence type="ECO:0000256" key="19">
    <source>
        <dbReference type="ARBA" id="ARBA00023136"/>
    </source>
</evidence>
<reference evidence="25 26" key="1">
    <citation type="submission" date="2017-12" db="EMBL/GenBank/DDBJ databases">
        <title>Genome Sequence of a Multidrug-Resistant Candida haemulonii Isolate from a Patient with Chronic Leg Ulcers in Israel.</title>
        <authorList>
            <person name="Chow N.A."/>
            <person name="Gade L."/>
            <person name="Batra D."/>
            <person name="Rowe L.A."/>
            <person name="Ben-Ami R."/>
            <person name="Loparev V.N."/>
            <person name="Litvintseva A.P."/>
        </authorList>
    </citation>
    <scope>NUCLEOTIDE SEQUENCE [LARGE SCALE GENOMIC DNA]</scope>
    <source>
        <strain evidence="25 26">B11899</strain>
    </source>
</reference>
<dbReference type="InterPro" id="IPR013525">
    <property type="entry name" value="ABC2_TM"/>
</dbReference>
<dbReference type="SUPFAM" id="SSF52047">
    <property type="entry name" value="RNI-like"/>
    <property type="match status" value="1"/>
</dbReference>
<comment type="similarity">
    <text evidence="4">Belongs to the tRNA(His) guanylyltransferase family.</text>
</comment>
<dbReference type="GO" id="GO:0016887">
    <property type="term" value="F:ATP hydrolysis activity"/>
    <property type="evidence" value="ECO:0007669"/>
    <property type="project" value="InterPro"/>
</dbReference>
<evidence type="ECO:0000256" key="3">
    <source>
        <dbReference type="ARBA" id="ARBA00004141"/>
    </source>
</evidence>
<dbReference type="PROSITE" id="PS50893">
    <property type="entry name" value="ABC_TRANSPORTER_2"/>
    <property type="match status" value="2"/>
</dbReference>
<keyword evidence="19 23" id="KW-0472">Membrane</keyword>
<evidence type="ECO:0000256" key="4">
    <source>
        <dbReference type="ARBA" id="ARBA00010113"/>
    </source>
</evidence>
<dbReference type="SMART" id="SM00382">
    <property type="entry name" value="AAA"/>
    <property type="match status" value="2"/>
</dbReference>
<dbReference type="InterPro" id="IPR032675">
    <property type="entry name" value="LRR_dom_sf"/>
</dbReference>
<keyword evidence="14" id="KW-0547">Nucleotide-binding</keyword>
<evidence type="ECO:0000256" key="17">
    <source>
        <dbReference type="ARBA" id="ARBA00022989"/>
    </source>
</evidence>
<name>A0A2V1AUK7_9ASCO</name>
<dbReference type="Gene3D" id="3.80.10.10">
    <property type="entry name" value="Ribonuclease Inhibitor"/>
    <property type="match status" value="2"/>
</dbReference>
<evidence type="ECO:0000256" key="13">
    <source>
        <dbReference type="ARBA" id="ARBA00022737"/>
    </source>
</evidence>
<evidence type="ECO:0000256" key="23">
    <source>
        <dbReference type="SAM" id="Phobius"/>
    </source>
</evidence>
<keyword evidence="26" id="KW-1185">Reference proteome</keyword>
<evidence type="ECO:0000256" key="2">
    <source>
        <dbReference type="ARBA" id="ARBA00002939"/>
    </source>
</evidence>
<dbReference type="RefSeq" id="XP_025342146.1">
    <property type="nucleotide sequence ID" value="XM_025483931.1"/>
</dbReference>
<dbReference type="PANTHER" id="PTHR19241">
    <property type="entry name" value="ATP-BINDING CASSETTE TRANSPORTER"/>
    <property type="match status" value="1"/>
</dbReference>
<dbReference type="InterPro" id="IPR025845">
    <property type="entry name" value="Thg1_C_dom"/>
</dbReference>
<dbReference type="InterPro" id="IPR024956">
    <property type="entry name" value="tRNAHis_GuaTrfase_cat"/>
</dbReference>
<feature type="transmembrane region" description="Helical" evidence="23">
    <location>
        <begin position="1287"/>
        <end position="1313"/>
    </location>
</feature>
<dbReference type="CDD" id="cd03232">
    <property type="entry name" value="ABCG_PDR_domain2"/>
    <property type="match status" value="1"/>
</dbReference>
<dbReference type="STRING" id="45357.A0A2V1AUK7"/>
<dbReference type="Pfam" id="PF23550">
    <property type="entry name" value="zf_Tbcl_Rhp7"/>
    <property type="match status" value="1"/>
</dbReference>
<dbReference type="InterPro" id="IPR034003">
    <property type="entry name" value="ABCG_PDR_2"/>
</dbReference>
<dbReference type="InterPro" id="IPR010929">
    <property type="entry name" value="PDR_CDR_ABC"/>
</dbReference>
<dbReference type="Pfam" id="PF06422">
    <property type="entry name" value="PDR_CDR"/>
    <property type="match status" value="1"/>
</dbReference>
<evidence type="ECO:0000256" key="20">
    <source>
        <dbReference type="ARBA" id="ARBA00032480"/>
    </source>
</evidence>
<keyword evidence="18" id="KW-0342">GTP-binding</keyword>
<evidence type="ECO:0000256" key="16">
    <source>
        <dbReference type="ARBA" id="ARBA00022842"/>
    </source>
</evidence>
<comment type="caution">
    <text evidence="25">The sequence shown here is derived from an EMBL/GenBank/DDBJ whole genome shotgun (WGS) entry which is preliminary data.</text>
</comment>
<feature type="domain" description="ABC transporter" evidence="24">
    <location>
        <begin position="160"/>
        <end position="421"/>
    </location>
</feature>
<keyword evidence="7" id="KW-0813">Transport</keyword>
<dbReference type="InterPro" id="IPR034001">
    <property type="entry name" value="ABCG_PDR_1"/>
</dbReference>
<keyword evidence="15" id="KW-0067">ATP-binding</keyword>
<keyword evidence="8" id="KW-0808">Transferase</keyword>
<dbReference type="Gene3D" id="3.30.70.3000">
    <property type="match status" value="1"/>
</dbReference>
<feature type="region of interest" description="Disordered" evidence="22">
    <location>
        <begin position="1809"/>
        <end position="1909"/>
    </location>
</feature>
<dbReference type="InterPro" id="IPR003593">
    <property type="entry name" value="AAA+_ATPase"/>
</dbReference>
<dbReference type="Proteomes" id="UP000244309">
    <property type="component" value="Unassembled WGS sequence"/>
</dbReference>
<feature type="transmembrane region" description="Helical" evidence="23">
    <location>
        <begin position="1210"/>
        <end position="1231"/>
    </location>
</feature>
<dbReference type="PROSITE" id="PS00211">
    <property type="entry name" value="ABC_TRANSPORTER_1"/>
    <property type="match status" value="1"/>
</dbReference>
<feature type="transmembrane region" description="Helical" evidence="23">
    <location>
        <begin position="643"/>
        <end position="660"/>
    </location>
</feature>
<keyword evidence="17 23" id="KW-1133">Transmembrane helix</keyword>
<dbReference type="GO" id="GO:0016020">
    <property type="term" value="C:membrane"/>
    <property type="evidence" value="ECO:0007669"/>
    <property type="project" value="UniProtKB-SubCell"/>
</dbReference>
<keyword evidence="11" id="KW-0548">Nucleotidyltransferase</keyword>
<keyword evidence="16" id="KW-0460">Magnesium</keyword>
<dbReference type="EMBL" id="PKFO01000005">
    <property type="protein sequence ID" value="PVH21206.1"/>
    <property type="molecule type" value="Genomic_DNA"/>
</dbReference>
<feature type="transmembrane region" description="Helical" evidence="23">
    <location>
        <begin position="1364"/>
        <end position="1382"/>
    </location>
</feature>
<dbReference type="InterPro" id="IPR029481">
    <property type="entry name" value="ABC_trans_N"/>
</dbReference>
<evidence type="ECO:0000256" key="12">
    <source>
        <dbReference type="ARBA" id="ARBA00022723"/>
    </source>
</evidence>
<dbReference type="InterPro" id="IPR003439">
    <property type="entry name" value="ABC_transporter-like_ATP-bd"/>
</dbReference>
<evidence type="ECO:0000256" key="21">
    <source>
        <dbReference type="ARBA" id="ARBA00047281"/>
    </source>
</evidence>
<dbReference type="GO" id="GO:0000287">
    <property type="term" value="F:magnesium ion binding"/>
    <property type="evidence" value="ECO:0007669"/>
    <property type="project" value="InterPro"/>
</dbReference>
<dbReference type="InterPro" id="IPR038469">
    <property type="entry name" value="tRNAHis_GuaTrfase_Thg1_sf"/>
</dbReference>